<protein>
    <submittedName>
        <fullName evidence="2">Reticulocyte binding protein 2 b</fullName>
    </submittedName>
</protein>
<dbReference type="EMBL" id="GDJX01015789">
    <property type="protein sequence ID" value="JAT52147.1"/>
    <property type="molecule type" value="Transcribed_RNA"/>
</dbReference>
<gene>
    <name evidence="2" type="primary">Rh2b_0</name>
    <name evidence="3" type="synonym">Rh2b_2</name>
    <name evidence="2" type="ORF">g.112318</name>
    <name evidence="3" type="ORF">g.112322</name>
</gene>
<feature type="region of interest" description="Disordered" evidence="1">
    <location>
        <begin position="19"/>
        <end position="100"/>
    </location>
</feature>
<sequence>MGNAVAIGTSTRVLQRSRGLLSSSSPLMANESPSFVASPRLYSRQPLADFSSSTAGRRSCPSTAPPSPAAATRFPLSASSSKPRRKCVKDRNSMVGGAQNPAMVPVTTQQATSVDVMEKASEKTMEKALSSVMTPRTSKQALLPIEEKFEEVITKALVSVVEKTLEKFERGVAEALADKLAEKEVKLKNGNGGSDKAMEKCEQGMEELRNMFGEMDTKLKGFTFMVKFSDVETNMKKSEEYCRIRDAEINSYIENQMKEEMQVEASFKRGRKRALCK</sequence>
<name>A0A1D1YBY2_9ARAE</name>
<dbReference type="EMBL" id="GDJX01009771">
    <property type="protein sequence ID" value="JAT58165.1"/>
    <property type="molecule type" value="Transcribed_RNA"/>
</dbReference>
<dbReference type="AlphaFoldDB" id="A0A1D1YBY2"/>
<organism evidence="2">
    <name type="scientific">Anthurium amnicola</name>
    <dbReference type="NCBI Taxonomy" id="1678845"/>
    <lineage>
        <taxon>Eukaryota</taxon>
        <taxon>Viridiplantae</taxon>
        <taxon>Streptophyta</taxon>
        <taxon>Embryophyta</taxon>
        <taxon>Tracheophyta</taxon>
        <taxon>Spermatophyta</taxon>
        <taxon>Magnoliopsida</taxon>
        <taxon>Liliopsida</taxon>
        <taxon>Araceae</taxon>
        <taxon>Pothoideae</taxon>
        <taxon>Potheae</taxon>
        <taxon>Anthurium</taxon>
    </lineage>
</organism>
<evidence type="ECO:0000313" key="2">
    <source>
        <dbReference type="EMBL" id="JAT52147.1"/>
    </source>
</evidence>
<accession>A0A1D1YBY2</accession>
<evidence type="ECO:0000256" key="1">
    <source>
        <dbReference type="SAM" id="MobiDB-lite"/>
    </source>
</evidence>
<proteinExistence type="predicted"/>
<reference evidence="2" key="1">
    <citation type="submission" date="2015-07" db="EMBL/GenBank/DDBJ databases">
        <title>Transcriptome Assembly of Anthurium amnicola.</title>
        <authorList>
            <person name="Suzuki J."/>
        </authorList>
    </citation>
    <scope>NUCLEOTIDE SEQUENCE</scope>
</reference>
<evidence type="ECO:0000313" key="3">
    <source>
        <dbReference type="EMBL" id="JAT58165.1"/>
    </source>
</evidence>